<reference evidence="1" key="1">
    <citation type="journal article" date="2023" name="IMA Fungus">
        <title>Comparative genomic study of the Penicillium genus elucidates a diverse pangenome and 15 lateral gene transfer events.</title>
        <authorList>
            <person name="Petersen C."/>
            <person name="Sorensen T."/>
            <person name="Nielsen M.R."/>
            <person name="Sondergaard T.E."/>
            <person name="Sorensen J.L."/>
            <person name="Fitzpatrick D.A."/>
            <person name="Frisvad J.C."/>
            <person name="Nielsen K.L."/>
        </authorList>
    </citation>
    <scope>NUCLEOTIDE SEQUENCE</scope>
    <source>
        <strain evidence="1">IBT 15450</strain>
    </source>
</reference>
<dbReference type="Proteomes" id="UP001219568">
    <property type="component" value="Unassembled WGS sequence"/>
</dbReference>
<organism evidence="1 2">
    <name type="scientific">Penicillium canescens</name>
    <dbReference type="NCBI Taxonomy" id="5083"/>
    <lineage>
        <taxon>Eukaryota</taxon>
        <taxon>Fungi</taxon>
        <taxon>Dikarya</taxon>
        <taxon>Ascomycota</taxon>
        <taxon>Pezizomycotina</taxon>
        <taxon>Eurotiomycetes</taxon>
        <taxon>Eurotiomycetidae</taxon>
        <taxon>Eurotiales</taxon>
        <taxon>Aspergillaceae</taxon>
        <taxon>Penicillium</taxon>
    </lineage>
</organism>
<dbReference type="AlphaFoldDB" id="A0AAD6NBD7"/>
<proteinExistence type="predicted"/>
<evidence type="ECO:0000313" key="2">
    <source>
        <dbReference type="Proteomes" id="UP001219568"/>
    </source>
</evidence>
<gene>
    <name evidence="1" type="ORF">N7460_004001</name>
</gene>
<comment type="caution">
    <text evidence="1">The sequence shown here is derived from an EMBL/GenBank/DDBJ whole genome shotgun (WGS) entry which is preliminary data.</text>
</comment>
<protein>
    <submittedName>
        <fullName evidence="1">Uncharacterized protein</fullName>
    </submittedName>
</protein>
<sequence length="59" mass="6474">MAGFSAAGHLAAAMDVYEWTISYFLARKEVSTIRWTAASVGHPFHIAFLVVRYTGQGGR</sequence>
<name>A0AAD6NBD7_PENCN</name>
<dbReference type="EMBL" id="JAQJZL010000003">
    <property type="protein sequence ID" value="KAJ6047854.1"/>
    <property type="molecule type" value="Genomic_DNA"/>
</dbReference>
<evidence type="ECO:0000313" key="1">
    <source>
        <dbReference type="EMBL" id="KAJ6047854.1"/>
    </source>
</evidence>
<keyword evidence="2" id="KW-1185">Reference proteome</keyword>
<accession>A0AAD6NBD7</accession>
<reference evidence="1" key="2">
    <citation type="submission" date="2023-01" db="EMBL/GenBank/DDBJ databases">
        <authorList>
            <person name="Petersen C."/>
        </authorList>
    </citation>
    <scope>NUCLEOTIDE SEQUENCE</scope>
    <source>
        <strain evidence="1">IBT 15450</strain>
    </source>
</reference>